<dbReference type="Gene3D" id="3.90.1150.10">
    <property type="entry name" value="Aspartate Aminotransferase, domain 1"/>
    <property type="match status" value="1"/>
</dbReference>
<name>A0A382MCZ9_9ZZZZ</name>
<gene>
    <name evidence="6" type="ORF">METZ01_LOCUS298809</name>
</gene>
<feature type="non-terminal residue" evidence="6">
    <location>
        <position position="352"/>
    </location>
</feature>
<dbReference type="PANTHER" id="PTHR42778">
    <property type="entry name" value="2-AMINOETHYLPHOSPHONATE--PYRUVATE TRANSAMINASE"/>
    <property type="match status" value="1"/>
</dbReference>
<evidence type="ECO:0000256" key="2">
    <source>
        <dbReference type="ARBA" id="ARBA00022576"/>
    </source>
</evidence>
<organism evidence="6">
    <name type="scientific">marine metagenome</name>
    <dbReference type="NCBI Taxonomy" id="408172"/>
    <lineage>
        <taxon>unclassified sequences</taxon>
        <taxon>metagenomes</taxon>
        <taxon>ecological metagenomes</taxon>
    </lineage>
</organism>
<dbReference type="AlphaFoldDB" id="A0A382MCZ9"/>
<sequence>VNVAENVRSAIGKEGICHRESDFDDLLLSVENKVLKLFEIKNVNNYRAVFITGSGTAANEAILSSVVGNKNILVLSNGEFGERLHAISQIHNANTYLLEFPWGKSLKLEVIDSFVKRHQIDVIAMVHHETSSGMLNPLGGIGALSKANGSVLFVDCVSSAGAETIDMEKDNIAFCSSSSSKAIGSYAGLSFVIGETVEFEKLKNLPVKTSYLNLYKFYKFSKNLSQTPNTPAIPLLFSLEQALANILLEGVANRHAKIRRKAKLLRQGMLKLGLNFLLDQKEMSSVLTNVFIPININFKNFRQKLREKMIIIYEGRGCFKDRIFQVGNIGELSNADIRFFLSAQKEALSNYE</sequence>
<protein>
    <recommendedName>
        <fullName evidence="5">Aminotransferase class V domain-containing protein</fullName>
    </recommendedName>
</protein>
<feature type="domain" description="Aminotransferase class V" evidence="5">
    <location>
        <begin position="15"/>
        <end position="319"/>
    </location>
</feature>
<dbReference type="GO" id="GO:0008483">
    <property type="term" value="F:transaminase activity"/>
    <property type="evidence" value="ECO:0007669"/>
    <property type="project" value="UniProtKB-KW"/>
</dbReference>
<dbReference type="Pfam" id="PF00266">
    <property type="entry name" value="Aminotran_5"/>
    <property type="match status" value="1"/>
</dbReference>
<dbReference type="EMBL" id="UINC01092403">
    <property type="protein sequence ID" value="SVC45955.1"/>
    <property type="molecule type" value="Genomic_DNA"/>
</dbReference>
<dbReference type="PIRSF" id="PIRSF000524">
    <property type="entry name" value="SPT"/>
    <property type="match status" value="1"/>
</dbReference>
<feature type="non-terminal residue" evidence="6">
    <location>
        <position position="1"/>
    </location>
</feature>
<accession>A0A382MCZ9</accession>
<evidence type="ECO:0000259" key="5">
    <source>
        <dbReference type="Pfam" id="PF00266"/>
    </source>
</evidence>
<keyword evidence="4" id="KW-0663">Pyridoxal phosphate</keyword>
<dbReference type="InterPro" id="IPR015424">
    <property type="entry name" value="PyrdxlP-dep_Trfase"/>
</dbReference>
<dbReference type="InterPro" id="IPR024169">
    <property type="entry name" value="SP_NH2Trfase/AEP_transaminase"/>
</dbReference>
<dbReference type="InterPro" id="IPR015422">
    <property type="entry name" value="PyrdxlP-dep_Trfase_small"/>
</dbReference>
<dbReference type="SUPFAM" id="SSF53383">
    <property type="entry name" value="PLP-dependent transferases"/>
    <property type="match status" value="1"/>
</dbReference>
<dbReference type="InterPro" id="IPR015421">
    <property type="entry name" value="PyrdxlP-dep_Trfase_major"/>
</dbReference>
<reference evidence="6" key="1">
    <citation type="submission" date="2018-05" db="EMBL/GenBank/DDBJ databases">
        <authorList>
            <person name="Lanie J.A."/>
            <person name="Ng W.-L."/>
            <person name="Kazmierczak K.M."/>
            <person name="Andrzejewski T.M."/>
            <person name="Davidsen T.M."/>
            <person name="Wayne K.J."/>
            <person name="Tettelin H."/>
            <person name="Glass J.I."/>
            <person name="Rusch D."/>
            <person name="Podicherti R."/>
            <person name="Tsui H.-C.T."/>
            <person name="Winkler M.E."/>
        </authorList>
    </citation>
    <scope>NUCLEOTIDE SEQUENCE</scope>
</reference>
<evidence type="ECO:0000256" key="4">
    <source>
        <dbReference type="ARBA" id="ARBA00022898"/>
    </source>
</evidence>
<comment type="cofactor">
    <cofactor evidence="1">
        <name>pyridoxal 5'-phosphate</name>
        <dbReference type="ChEBI" id="CHEBI:597326"/>
    </cofactor>
</comment>
<dbReference type="PANTHER" id="PTHR42778:SF1">
    <property type="entry name" value="2-AMINOETHYLPHOSPHONATE--PYRUVATE TRANSAMINASE"/>
    <property type="match status" value="1"/>
</dbReference>
<dbReference type="Gene3D" id="3.40.640.10">
    <property type="entry name" value="Type I PLP-dependent aspartate aminotransferase-like (Major domain)"/>
    <property type="match status" value="1"/>
</dbReference>
<evidence type="ECO:0000313" key="6">
    <source>
        <dbReference type="EMBL" id="SVC45955.1"/>
    </source>
</evidence>
<evidence type="ECO:0000256" key="3">
    <source>
        <dbReference type="ARBA" id="ARBA00022679"/>
    </source>
</evidence>
<keyword evidence="2" id="KW-0032">Aminotransferase</keyword>
<evidence type="ECO:0000256" key="1">
    <source>
        <dbReference type="ARBA" id="ARBA00001933"/>
    </source>
</evidence>
<keyword evidence="3" id="KW-0808">Transferase</keyword>
<proteinExistence type="predicted"/>
<dbReference type="InterPro" id="IPR000192">
    <property type="entry name" value="Aminotrans_V_dom"/>
</dbReference>